<organism evidence="1 2">
    <name type="scientific">Lipomyces starkeyi NRRL Y-11557</name>
    <dbReference type="NCBI Taxonomy" id="675824"/>
    <lineage>
        <taxon>Eukaryota</taxon>
        <taxon>Fungi</taxon>
        <taxon>Dikarya</taxon>
        <taxon>Ascomycota</taxon>
        <taxon>Saccharomycotina</taxon>
        <taxon>Lipomycetes</taxon>
        <taxon>Lipomycetales</taxon>
        <taxon>Lipomycetaceae</taxon>
        <taxon>Lipomyces</taxon>
    </lineage>
</organism>
<proteinExistence type="predicted"/>
<dbReference type="Proteomes" id="UP000094385">
    <property type="component" value="Unassembled WGS sequence"/>
</dbReference>
<accession>A0A1E3PVW0</accession>
<reference evidence="1 2" key="1">
    <citation type="journal article" date="2016" name="Proc. Natl. Acad. Sci. U.S.A.">
        <title>Comparative genomics of biotechnologically important yeasts.</title>
        <authorList>
            <person name="Riley R."/>
            <person name="Haridas S."/>
            <person name="Wolfe K.H."/>
            <person name="Lopes M.R."/>
            <person name="Hittinger C.T."/>
            <person name="Goeker M."/>
            <person name="Salamov A.A."/>
            <person name="Wisecaver J.H."/>
            <person name="Long T.M."/>
            <person name="Calvey C.H."/>
            <person name="Aerts A.L."/>
            <person name="Barry K.W."/>
            <person name="Choi C."/>
            <person name="Clum A."/>
            <person name="Coughlan A.Y."/>
            <person name="Deshpande S."/>
            <person name="Douglass A.P."/>
            <person name="Hanson S.J."/>
            <person name="Klenk H.-P."/>
            <person name="LaButti K.M."/>
            <person name="Lapidus A."/>
            <person name="Lindquist E.A."/>
            <person name="Lipzen A.M."/>
            <person name="Meier-Kolthoff J.P."/>
            <person name="Ohm R.A."/>
            <person name="Otillar R.P."/>
            <person name="Pangilinan J.L."/>
            <person name="Peng Y."/>
            <person name="Rokas A."/>
            <person name="Rosa C.A."/>
            <person name="Scheuner C."/>
            <person name="Sibirny A.A."/>
            <person name="Slot J.C."/>
            <person name="Stielow J.B."/>
            <person name="Sun H."/>
            <person name="Kurtzman C.P."/>
            <person name="Blackwell M."/>
            <person name="Grigoriev I.V."/>
            <person name="Jeffries T.W."/>
        </authorList>
    </citation>
    <scope>NUCLEOTIDE SEQUENCE [LARGE SCALE GENOMIC DNA]</scope>
    <source>
        <strain evidence="1 2">NRRL Y-11557</strain>
    </source>
</reference>
<sequence>MDHITAAVNNPYPLYVGMVLDSIKLETHMQAILISQLRMVFVFLKVMKSLGVSGDDVGKKRLLYPAFGPACTMGYAVTRKGAQRLLLNLSYLNLRAPVDLDISWTLKDGRLRGYTVTPRSLLLGGWADRGIAIICRTQTS</sequence>
<keyword evidence="2" id="KW-1185">Reference proteome</keyword>
<evidence type="ECO:0000313" key="2">
    <source>
        <dbReference type="Proteomes" id="UP000094385"/>
    </source>
</evidence>
<gene>
    <name evidence="1" type="ORF">LIPSTDRAFT_75644</name>
</gene>
<protein>
    <submittedName>
        <fullName evidence="1">Uncharacterized protein</fullName>
    </submittedName>
</protein>
<dbReference type="EMBL" id="KV454303">
    <property type="protein sequence ID" value="ODQ69434.1"/>
    <property type="molecule type" value="Genomic_DNA"/>
</dbReference>
<name>A0A1E3PVW0_LIPST</name>
<dbReference type="AlphaFoldDB" id="A0A1E3PVW0"/>
<evidence type="ECO:0000313" key="1">
    <source>
        <dbReference type="EMBL" id="ODQ69434.1"/>
    </source>
</evidence>
<dbReference type="OrthoDB" id="4095050at2759"/>